<name>A0A8B8HV69_VANTA</name>
<feature type="signal peptide" evidence="1">
    <location>
        <begin position="1"/>
        <end position="18"/>
    </location>
</feature>
<reference evidence="3" key="1">
    <citation type="submission" date="2025-08" db="UniProtKB">
        <authorList>
            <consortium name="RefSeq"/>
        </authorList>
    </citation>
    <scope>IDENTIFICATION</scope>
    <source>
        <tissue evidence="3">Whole body</tissue>
    </source>
</reference>
<feature type="chain" id="PRO_5046883033" evidence="1">
    <location>
        <begin position="19"/>
        <end position="130"/>
    </location>
</feature>
<proteinExistence type="predicted"/>
<keyword evidence="1" id="KW-0732">Signal</keyword>
<organism evidence="2 3">
    <name type="scientific">Vanessa tameamea</name>
    <name type="common">Kamehameha butterfly</name>
    <dbReference type="NCBI Taxonomy" id="334116"/>
    <lineage>
        <taxon>Eukaryota</taxon>
        <taxon>Metazoa</taxon>
        <taxon>Ecdysozoa</taxon>
        <taxon>Arthropoda</taxon>
        <taxon>Hexapoda</taxon>
        <taxon>Insecta</taxon>
        <taxon>Pterygota</taxon>
        <taxon>Neoptera</taxon>
        <taxon>Endopterygota</taxon>
        <taxon>Lepidoptera</taxon>
        <taxon>Glossata</taxon>
        <taxon>Ditrysia</taxon>
        <taxon>Papilionoidea</taxon>
        <taxon>Nymphalidae</taxon>
        <taxon>Nymphalinae</taxon>
        <taxon>Vanessa</taxon>
    </lineage>
</organism>
<dbReference type="Proteomes" id="UP001652626">
    <property type="component" value="Chromosome 28"/>
</dbReference>
<evidence type="ECO:0000313" key="3">
    <source>
        <dbReference type="RefSeq" id="XP_026488758.2"/>
    </source>
</evidence>
<evidence type="ECO:0000256" key="1">
    <source>
        <dbReference type="SAM" id="SignalP"/>
    </source>
</evidence>
<dbReference type="OMA" id="DRFFMSG"/>
<keyword evidence="2" id="KW-1185">Reference proteome</keyword>
<dbReference type="RefSeq" id="XP_026488758.2">
    <property type="nucleotide sequence ID" value="XM_026632973.2"/>
</dbReference>
<dbReference type="OrthoDB" id="6350276at2759"/>
<gene>
    <name evidence="3" type="primary">LOC113395373</name>
</gene>
<accession>A0A8B8HV69</accession>
<sequence>MWRWACAVALLCAALADAETFKRAEMSASPFVLSTRYGRSSPRMIAPRTDRFFMNGRYGKRSDPLANVFDITANIQNEKERVRDRGRERDSAFLQNWRPRCDCPSYIKRFDLKNYYKRTPETIDQTVYED</sequence>
<dbReference type="GeneID" id="113395373"/>
<dbReference type="AlphaFoldDB" id="A0A8B8HV69"/>
<evidence type="ECO:0000313" key="2">
    <source>
        <dbReference type="Proteomes" id="UP001652626"/>
    </source>
</evidence>
<protein>
    <submittedName>
        <fullName evidence="3">Uncharacterized protein LOC113395373</fullName>
    </submittedName>
</protein>